<dbReference type="AlphaFoldDB" id="A0A172XR48"/>
<feature type="transmembrane region" description="Helical" evidence="1">
    <location>
        <begin position="39"/>
        <end position="60"/>
    </location>
</feature>
<dbReference type="InterPro" id="IPR049713">
    <property type="entry name" value="Pr6Pr-like"/>
</dbReference>
<keyword evidence="1" id="KW-1133">Transmembrane helix</keyword>
<gene>
    <name evidence="2" type="ORF">A0O34_01535</name>
</gene>
<feature type="transmembrane region" description="Helical" evidence="1">
    <location>
        <begin position="5"/>
        <end position="23"/>
    </location>
</feature>
<dbReference type="EMBL" id="CP015199">
    <property type="protein sequence ID" value="ANF49315.1"/>
    <property type="molecule type" value="Genomic_DNA"/>
</dbReference>
<protein>
    <recommendedName>
        <fullName evidence="4">FAR-17a/AIG1-like protein</fullName>
    </recommendedName>
</protein>
<feature type="transmembrane region" description="Helical" evidence="1">
    <location>
        <begin position="107"/>
        <end position="123"/>
    </location>
</feature>
<evidence type="ECO:0000256" key="1">
    <source>
        <dbReference type="SAM" id="Phobius"/>
    </source>
</evidence>
<dbReference type="STRING" id="1685010.A0O34_01535"/>
<keyword evidence="3" id="KW-1185">Reference proteome</keyword>
<dbReference type="OrthoDB" id="9809977at2"/>
<keyword evidence="1" id="KW-0812">Transmembrane</keyword>
<keyword evidence="1" id="KW-0472">Membrane</keyword>
<name>A0A172XR48_9FLAO</name>
<feature type="transmembrane region" description="Helical" evidence="1">
    <location>
        <begin position="174"/>
        <end position="192"/>
    </location>
</feature>
<dbReference type="KEGG" id="chh:A0O34_01535"/>
<feature type="transmembrane region" description="Helical" evidence="1">
    <location>
        <begin position="72"/>
        <end position="95"/>
    </location>
</feature>
<dbReference type="NCBIfam" id="NF038065">
    <property type="entry name" value="Pr6Pr"/>
    <property type="match status" value="1"/>
</dbReference>
<feature type="transmembrane region" description="Helical" evidence="1">
    <location>
        <begin position="135"/>
        <end position="154"/>
    </location>
</feature>
<evidence type="ECO:0000313" key="2">
    <source>
        <dbReference type="EMBL" id="ANF49315.1"/>
    </source>
</evidence>
<organism evidence="2 3">
    <name type="scientific">Chryseobacterium glaciei</name>
    <dbReference type="NCBI Taxonomy" id="1685010"/>
    <lineage>
        <taxon>Bacteria</taxon>
        <taxon>Pseudomonadati</taxon>
        <taxon>Bacteroidota</taxon>
        <taxon>Flavobacteriia</taxon>
        <taxon>Flavobacteriales</taxon>
        <taxon>Weeksellaceae</taxon>
        <taxon>Chryseobacterium group</taxon>
        <taxon>Chryseobacterium</taxon>
    </lineage>
</organism>
<reference evidence="2 3" key="1">
    <citation type="submission" date="2016-04" db="EMBL/GenBank/DDBJ databases">
        <title>Complete Genome Sequence of Chryseobacterium sp. IHBB 10212.</title>
        <authorList>
            <person name="Pal M."/>
            <person name="Swarnkar M.K."/>
            <person name="Kaushal K."/>
            <person name="Chhibber S."/>
            <person name="Singh A.K."/>
            <person name="Gulati A."/>
        </authorList>
    </citation>
    <scope>NUCLEOTIDE SEQUENCE [LARGE SCALE GENOMIC DNA]</scope>
    <source>
        <strain evidence="2 3">IHBB 10212</strain>
    </source>
</reference>
<evidence type="ECO:0008006" key="4">
    <source>
        <dbReference type="Google" id="ProtNLM"/>
    </source>
</evidence>
<proteinExistence type="predicted"/>
<evidence type="ECO:0000313" key="3">
    <source>
        <dbReference type="Proteomes" id="UP000077824"/>
    </source>
</evidence>
<sequence>MKKNIALIFAFIGWFALIAQYYLHIENRISSLLEANFRFFTYFTILVNLLVTLYLTSVALKKQGAEDKNIGYLTAITVYITIVGVTYQIILRGTWQPTGLQRIVDELLHSVMPVLTIIFWYLFENKAKVKYSQILKWAIFPIVYLIVILVRGSFSGFYPYPFVDVTALGMTKVLINSLFVTIFFFITSFLYIRIGKALKK</sequence>
<accession>A0A172XR48</accession>
<dbReference type="RefSeq" id="WP_066750483.1">
    <property type="nucleotide sequence ID" value="NZ_CP015199.1"/>
</dbReference>
<dbReference type="Proteomes" id="UP000077824">
    <property type="component" value="Chromosome"/>
</dbReference>